<dbReference type="STRING" id="930990.A0A067MZ87"/>
<dbReference type="Pfam" id="PF20231">
    <property type="entry name" value="DUF6589"/>
    <property type="match status" value="1"/>
</dbReference>
<reference evidence="4" key="1">
    <citation type="journal article" date="2014" name="Proc. Natl. Acad. Sci. U.S.A.">
        <title>Extensive sampling of basidiomycete genomes demonstrates inadequacy of the white-rot/brown-rot paradigm for wood decay fungi.</title>
        <authorList>
            <person name="Riley R."/>
            <person name="Salamov A.A."/>
            <person name="Brown D.W."/>
            <person name="Nagy L.G."/>
            <person name="Floudas D."/>
            <person name="Held B.W."/>
            <person name="Levasseur A."/>
            <person name="Lombard V."/>
            <person name="Morin E."/>
            <person name="Otillar R."/>
            <person name="Lindquist E.A."/>
            <person name="Sun H."/>
            <person name="LaButti K.M."/>
            <person name="Schmutz J."/>
            <person name="Jabbour D."/>
            <person name="Luo H."/>
            <person name="Baker S.E."/>
            <person name="Pisabarro A.G."/>
            <person name="Walton J.D."/>
            <person name="Blanchette R.A."/>
            <person name="Henrissat B."/>
            <person name="Martin F."/>
            <person name="Cullen D."/>
            <person name="Hibbett D.S."/>
            <person name="Grigoriev I.V."/>
        </authorList>
    </citation>
    <scope>NUCLEOTIDE SEQUENCE [LARGE SCALE GENOMIC DNA]</scope>
    <source>
        <strain evidence="4">FD-172 SS1</strain>
    </source>
</reference>
<name>A0A067MZ87_BOTB1</name>
<dbReference type="InParanoid" id="A0A067MZ87"/>
<accession>A0A067MZ87</accession>
<organism evidence="3 4">
    <name type="scientific">Botryobasidium botryosum (strain FD-172 SS1)</name>
    <dbReference type="NCBI Taxonomy" id="930990"/>
    <lineage>
        <taxon>Eukaryota</taxon>
        <taxon>Fungi</taxon>
        <taxon>Dikarya</taxon>
        <taxon>Basidiomycota</taxon>
        <taxon>Agaricomycotina</taxon>
        <taxon>Agaricomycetes</taxon>
        <taxon>Cantharellales</taxon>
        <taxon>Botryobasidiaceae</taxon>
        <taxon>Botryobasidium</taxon>
    </lineage>
</organism>
<dbReference type="OrthoDB" id="2496395at2759"/>
<evidence type="ECO:0000259" key="2">
    <source>
        <dbReference type="Pfam" id="PF20231"/>
    </source>
</evidence>
<feature type="compositionally biased region" description="Polar residues" evidence="1">
    <location>
        <begin position="196"/>
        <end position="205"/>
    </location>
</feature>
<dbReference type="InterPro" id="IPR046496">
    <property type="entry name" value="DUF6589"/>
</dbReference>
<dbReference type="Proteomes" id="UP000027195">
    <property type="component" value="Unassembled WGS sequence"/>
</dbReference>
<feature type="region of interest" description="Disordered" evidence="1">
    <location>
        <begin position="187"/>
        <end position="208"/>
    </location>
</feature>
<gene>
    <name evidence="3" type="ORF">BOTBODRAFT_50953</name>
</gene>
<protein>
    <recommendedName>
        <fullName evidence="2">DUF6589 domain-containing protein</fullName>
    </recommendedName>
</protein>
<dbReference type="AlphaFoldDB" id="A0A067MZ87"/>
<dbReference type="HOGENOM" id="CLU_1199618_0_0_1"/>
<proteinExistence type="predicted"/>
<evidence type="ECO:0000313" key="4">
    <source>
        <dbReference type="Proteomes" id="UP000027195"/>
    </source>
</evidence>
<dbReference type="EMBL" id="KL198017">
    <property type="protein sequence ID" value="KDQ20919.1"/>
    <property type="molecule type" value="Genomic_DNA"/>
</dbReference>
<keyword evidence="4" id="KW-1185">Reference proteome</keyword>
<feature type="domain" description="DUF6589" evidence="2">
    <location>
        <begin position="40"/>
        <end position="117"/>
    </location>
</feature>
<evidence type="ECO:0000313" key="3">
    <source>
        <dbReference type="EMBL" id="KDQ20919.1"/>
    </source>
</evidence>
<sequence>MQNKDGSSKGGGKNVHGKEGTESITVEDYAGDSCIYAITDLKALIVNNLLVNMAGKLDGWKELDLLQEHMDYWIKSVYKAHGSNSTWEWLAMISTCVIALRDTVRAINKACGVVQTTAHTTPSLHNDISKLMVSLANNSVHDHQGPPHSFSSEGSRAKGFLTEEYNELKNPCLIPLRAFNSHLSKRTRANRPSFDATPSGTSMEGETQGEAGRIISLCTCKGTAVVHNLGV</sequence>
<evidence type="ECO:0000256" key="1">
    <source>
        <dbReference type="SAM" id="MobiDB-lite"/>
    </source>
</evidence>